<proteinExistence type="predicted"/>
<evidence type="ECO:0000313" key="3">
    <source>
        <dbReference type="Proteomes" id="UP000507954"/>
    </source>
</evidence>
<organism evidence="2 3">
    <name type="scientific">Sinorhizobium medicae</name>
    <dbReference type="NCBI Taxonomy" id="110321"/>
    <lineage>
        <taxon>Bacteria</taxon>
        <taxon>Pseudomonadati</taxon>
        <taxon>Pseudomonadota</taxon>
        <taxon>Alphaproteobacteria</taxon>
        <taxon>Hyphomicrobiales</taxon>
        <taxon>Rhizobiaceae</taxon>
        <taxon>Sinorhizobium/Ensifer group</taxon>
        <taxon>Sinorhizobium</taxon>
    </lineage>
</organism>
<reference evidence="2 3" key="1">
    <citation type="submission" date="2019-06" db="EMBL/GenBank/DDBJ databases">
        <authorList>
            <person name="Le Quere A."/>
            <person name="Colella S."/>
        </authorList>
    </citation>
    <scope>NUCLEOTIDE SEQUENCE [LARGE SCALE GENOMIC DNA]</scope>
    <source>
        <strain evidence="2">EmedicaeMD41</strain>
    </source>
</reference>
<evidence type="ECO:0000313" key="2">
    <source>
        <dbReference type="EMBL" id="VTZ66031.1"/>
    </source>
</evidence>
<protein>
    <submittedName>
        <fullName evidence="2">Uncharacterized protein</fullName>
    </submittedName>
</protein>
<dbReference type="EMBL" id="CABFNB010000166">
    <property type="protein sequence ID" value="VTZ66031.1"/>
    <property type="molecule type" value="Genomic_DNA"/>
</dbReference>
<evidence type="ECO:0000256" key="1">
    <source>
        <dbReference type="SAM" id="MobiDB-lite"/>
    </source>
</evidence>
<dbReference type="Proteomes" id="UP000507954">
    <property type="component" value="Unassembled WGS sequence"/>
</dbReference>
<feature type="region of interest" description="Disordered" evidence="1">
    <location>
        <begin position="22"/>
        <end position="58"/>
    </location>
</feature>
<dbReference type="AlphaFoldDB" id="A0A508X8J5"/>
<dbReference type="SUPFAM" id="SSF53706">
    <property type="entry name" value="Formate dehydrogenase/DMSO reductase, domains 1-3"/>
    <property type="match status" value="1"/>
</dbReference>
<accession>A0A508X8J5</accession>
<sequence>MLWDGRHPARSRYVECSADHQLAHASRKHRPPRRRNCSDSLHHRDPRQGTPQRHGTGFRFPAHADKGHNAVAAMEAIIAGNSKALICLVGNLPVSDHKATFAGMLRLDLAVYIATKLNRSHLLVARTSLILPCPWSNGFRYSSVRPPSGHCRGFDVDGARIPRVPEAAWRHGQIRTCDYSWNSEG</sequence>
<feature type="compositionally biased region" description="Basic residues" evidence="1">
    <location>
        <begin position="25"/>
        <end position="35"/>
    </location>
</feature>
<feature type="compositionally biased region" description="Basic and acidic residues" evidence="1">
    <location>
        <begin position="36"/>
        <end position="47"/>
    </location>
</feature>
<gene>
    <name evidence="2" type="ORF">EMEDMD4_940059</name>
</gene>
<name>A0A508X8J5_9HYPH</name>